<dbReference type="GO" id="GO:0004736">
    <property type="term" value="F:pyruvate carboxylase activity"/>
    <property type="evidence" value="ECO:0007669"/>
    <property type="project" value="TreeGrafter"/>
</dbReference>
<dbReference type="PANTHER" id="PTHR43778">
    <property type="entry name" value="PYRUVATE CARBOXYLASE"/>
    <property type="match status" value="1"/>
</dbReference>
<dbReference type="PANTHER" id="PTHR43778:SF2">
    <property type="entry name" value="PYRUVATE CARBOXYLASE, MITOCHONDRIAL"/>
    <property type="match status" value="1"/>
</dbReference>
<dbReference type="AlphaFoldDB" id="A0A380P371"/>
<accession>A0A380P371</accession>
<dbReference type="GO" id="GO:0006094">
    <property type="term" value="P:gluconeogenesis"/>
    <property type="evidence" value="ECO:0007669"/>
    <property type="project" value="TreeGrafter"/>
</dbReference>
<dbReference type="GO" id="GO:0047154">
    <property type="term" value="F:methylmalonyl-CoA carboxytransferase activity"/>
    <property type="evidence" value="ECO:0007669"/>
    <property type="project" value="UniProtKB-EC"/>
</dbReference>
<dbReference type="InterPro" id="IPR013785">
    <property type="entry name" value="Aldolase_TIM"/>
</dbReference>
<dbReference type="SUPFAM" id="SSF51569">
    <property type="entry name" value="Aldolase"/>
    <property type="match status" value="1"/>
</dbReference>
<dbReference type="EC" id="2.1.3.1" evidence="2"/>
<feature type="domain" description="Pyruvate carboxyltransferase" evidence="1">
    <location>
        <begin position="1"/>
        <end position="89"/>
    </location>
</feature>
<proteinExistence type="predicted"/>
<organism evidence="2 3">
    <name type="scientific">Weissella viridescens</name>
    <name type="common">Lactobacillus viridescens</name>
    <dbReference type="NCBI Taxonomy" id="1629"/>
    <lineage>
        <taxon>Bacteria</taxon>
        <taxon>Bacillati</taxon>
        <taxon>Bacillota</taxon>
        <taxon>Bacilli</taxon>
        <taxon>Lactobacillales</taxon>
        <taxon>Lactobacillaceae</taxon>
        <taxon>Weissella</taxon>
    </lineage>
</organism>
<keyword evidence="2" id="KW-0808">Transferase</keyword>
<dbReference type="PROSITE" id="PS50991">
    <property type="entry name" value="PYR_CT"/>
    <property type="match status" value="1"/>
</dbReference>
<dbReference type="EMBL" id="UHIV01000004">
    <property type="protein sequence ID" value="SUP59254.1"/>
    <property type="molecule type" value="Genomic_DNA"/>
</dbReference>
<reference evidence="2 3" key="1">
    <citation type="submission" date="2018-06" db="EMBL/GenBank/DDBJ databases">
        <authorList>
            <consortium name="Pathogen Informatics"/>
            <person name="Doyle S."/>
        </authorList>
    </citation>
    <scope>NUCLEOTIDE SEQUENCE [LARGE SCALE GENOMIC DNA]</scope>
    <source>
        <strain evidence="2 3">NCTC13645</strain>
    </source>
</reference>
<dbReference type="GO" id="GO:0005737">
    <property type="term" value="C:cytoplasm"/>
    <property type="evidence" value="ECO:0007669"/>
    <property type="project" value="TreeGrafter"/>
</dbReference>
<dbReference type="Pfam" id="PF00682">
    <property type="entry name" value="HMGL-like"/>
    <property type="match status" value="1"/>
</dbReference>
<dbReference type="Proteomes" id="UP000254621">
    <property type="component" value="Unassembled WGS sequence"/>
</dbReference>
<dbReference type="Gene3D" id="3.20.20.70">
    <property type="entry name" value="Aldolase class I"/>
    <property type="match status" value="1"/>
</dbReference>
<protein>
    <submittedName>
        <fullName evidence="2">Methylmalonyl-CoA carboxyltransferase 5S subunit</fullName>
        <ecNumber evidence="2">2.1.3.1</ecNumber>
    </submittedName>
</protein>
<dbReference type="InterPro" id="IPR000891">
    <property type="entry name" value="PYR_CT"/>
</dbReference>
<gene>
    <name evidence="2" type="ORF">NCTC13645_01508</name>
</gene>
<evidence type="ECO:0000259" key="1">
    <source>
        <dbReference type="PROSITE" id="PS50991"/>
    </source>
</evidence>
<evidence type="ECO:0000313" key="2">
    <source>
        <dbReference type="EMBL" id="SUP59254.1"/>
    </source>
</evidence>
<evidence type="ECO:0000313" key="3">
    <source>
        <dbReference type="Proteomes" id="UP000254621"/>
    </source>
</evidence>
<sequence length="116" mass="12728">MSGLLKPEAAYQLVSTLKNEIDLPIHLHTHDTTGIGVSTYARAVEAGVDIIDVAQSAMASTTSQPSLSSTYYALSGNDRQPTLDMPAVERLNQYWQGVVPYYQDLKMVCAVHKLIF</sequence>
<dbReference type="InterPro" id="IPR055268">
    <property type="entry name" value="PCB-like"/>
</dbReference>
<name>A0A380P371_WEIVI</name>